<feature type="transmembrane region" description="Helical" evidence="2">
    <location>
        <begin position="296"/>
        <end position="321"/>
    </location>
</feature>
<dbReference type="AlphaFoldDB" id="A0A835YZM8"/>
<keyword evidence="2" id="KW-1133">Transmembrane helix</keyword>
<name>A0A835YZM8_9STRA</name>
<keyword evidence="4" id="KW-1185">Reference proteome</keyword>
<protein>
    <submittedName>
        <fullName evidence="3">Uncharacterized protein</fullName>
    </submittedName>
</protein>
<evidence type="ECO:0000256" key="2">
    <source>
        <dbReference type="SAM" id="Phobius"/>
    </source>
</evidence>
<feature type="transmembrane region" description="Helical" evidence="2">
    <location>
        <begin position="210"/>
        <end position="229"/>
    </location>
</feature>
<evidence type="ECO:0000256" key="1">
    <source>
        <dbReference type="SAM" id="MobiDB-lite"/>
    </source>
</evidence>
<organism evidence="3 4">
    <name type="scientific">Tribonema minus</name>
    <dbReference type="NCBI Taxonomy" id="303371"/>
    <lineage>
        <taxon>Eukaryota</taxon>
        <taxon>Sar</taxon>
        <taxon>Stramenopiles</taxon>
        <taxon>Ochrophyta</taxon>
        <taxon>PX clade</taxon>
        <taxon>Xanthophyceae</taxon>
        <taxon>Tribonematales</taxon>
        <taxon>Tribonemataceae</taxon>
        <taxon>Tribonema</taxon>
    </lineage>
</organism>
<keyword evidence="2" id="KW-0472">Membrane</keyword>
<sequence length="535" mass="58815">MSGARVLKPLMRAMPTLYLSPDRAELYCVRRSPCSLVLVCHGGDAAPARVHHSWRLLGATEHETSKRRGIAQRCVRTAAAVTMFTHPGLASTLRARYAYLRLQQAMPSQAAELRQQSTPVSTASWGELLCASITKAISRSSCAFCFAKLMSFIQRGTPQSPRYCIKVVLLVLDVHNQRSSSMAMHAEQKFSWWETLTGMPLGMWMLRDNISSYGSAFLLITAGMAAANIKGFAAVISDEDVTIFVVVAAVTIGLCAVMDILTTPSVPAGRLKFSSLVKLEQHKESGLYQGNSVVRLLILGAFTITAFVVMFRDATIVASIAKSKKELGHMSCDFSSPVPATPEFYHAFTSVSSNSLATSSSSAHCQPAPVTATDTLSSTQTTPAPSPSQRLLDEVVWIPEGTKKYYVCITNTSLPIPSAFAAFLLSMCFVAATQYRMSTYDNLAYKGMIEAIEEAGLVDFDITWGWFETSGSIMVSLYIIAALRFDQNTFHRRFEFKKPKRGSMLTRIFCCWTGSTTWRCEPHSIWMTLVLLGPL</sequence>
<proteinExistence type="predicted"/>
<gene>
    <name evidence="3" type="ORF">JKP88DRAFT_255367</name>
</gene>
<dbReference type="Proteomes" id="UP000664859">
    <property type="component" value="Unassembled WGS sequence"/>
</dbReference>
<feature type="region of interest" description="Disordered" evidence="1">
    <location>
        <begin position="365"/>
        <end position="387"/>
    </location>
</feature>
<feature type="compositionally biased region" description="Low complexity" evidence="1">
    <location>
        <begin position="371"/>
        <end position="383"/>
    </location>
</feature>
<keyword evidence="2" id="KW-0812">Transmembrane</keyword>
<evidence type="ECO:0000313" key="3">
    <source>
        <dbReference type="EMBL" id="KAG5184566.1"/>
    </source>
</evidence>
<comment type="caution">
    <text evidence="3">The sequence shown here is derived from an EMBL/GenBank/DDBJ whole genome shotgun (WGS) entry which is preliminary data.</text>
</comment>
<feature type="transmembrane region" description="Helical" evidence="2">
    <location>
        <begin position="464"/>
        <end position="483"/>
    </location>
</feature>
<feature type="transmembrane region" description="Helical" evidence="2">
    <location>
        <begin position="414"/>
        <end position="435"/>
    </location>
</feature>
<dbReference type="EMBL" id="JAFCMP010000159">
    <property type="protein sequence ID" value="KAG5184566.1"/>
    <property type="molecule type" value="Genomic_DNA"/>
</dbReference>
<reference evidence="3" key="1">
    <citation type="submission" date="2021-02" db="EMBL/GenBank/DDBJ databases">
        <title>First Annotated Genome of the Yellow-green Alga Tribonema minus.</title>
        <authorList>
            <person name="Mahan K.M."/>
        </authorList>
    </citation>
    <scope>NUCLEOTIDE SEQUENCE</scope>
    <source>
        <strain evidence="3">UTEX B ZZ1240</strain>
    </source>
</reference>
<evidence type="ECO:0000313" key="4">
    <source>
        <dbReference type="Proteomes" id="UP000664859"/>
    </source>
</evidence>
<accession>A0A835YZM8</accession>
<feature type="transmembrane region" description="Helical" evidence="2">
    <location>
        <begin position="241"/>
        <end position="261"/>
    </location>
</feature>